<gene>
    <name evidence="4" type="ORF">RJ641_010233</name>
</gene>
<dbReference type="Proteomes" id="UP001370490">
    <property type="component" value="Unassembled WGS sequence"/>
</dbReference>
<dbReference type="AlphaFoldDB" id="A0AAN8Z845"/>
<dbReference type="PANTHER" id="PTHR31636">
    <property type="entry name" value="OSJNBA0084A10.13 PROTEIN-RELATED"/>
    <property type="match status" value="1"/>
</dbReference>
<dbReference type="Pfam" id="PF03514">
    <property type="entry name" value="GRAS"/>
    <property type="match status" value="1"/>
</dbReference>
<keyword evidence="2" id="KW-0804">Transcription</keyword>
<evidence type="ECO:0000256" key="1">
    <source>
        <dbReference type="ARBA" id="ARBA00023015"/>
    </source>
</evidence>
<proteinExistence type="inferred from homology"/>
<protein>
    <submittedName>
        <fullName evidence="4">Transcription factor GRAS</fullName>
    </submittedName>
</protein>
<evidence type="ECO:0000256" key="3">
    <source>
        <dbReference type="PROSITE-ProRule" id="PRU01191"/>
    </source>
</evidence>
<organism evidence="4 5">
    <name type="scientific">Dillenia turbinata</name>
    <dbReference type="NCBI Taxonomy" id="194707"/>
    <lineage>
        <taxon>Eukaryota</taxon>
        <taxon>Viridiplantae</taxon>
        <taxon>Streptophyta</taxon>
        <taxon>Embryophyta</taxon>
        <taxon>Tracheophyta</taxon>
        <taxon>Spermatophyta</taxon>
        <taxon>Magnoliopsida</taxon>
        <taxon>eudicotyledons</taxon>
        <taxon>Gunneridae</taxon>
        <taxon>Pentapetalae</taxon>
        <taxon>Dilleniales</taxon>
        <taxon>Dilleniaceae</taxon>
        <taxon>Dillenia</taxon>
    </lineage>
</organism>
<accession>A0AAN8Z845</accession>
<dbReference type="PROSITE" id="PS50985">
    <property type="entry name" value="GRAS"/>
    <property type="match status" value="1"/>
</dbReference>
<reference evidence="4 5" key="1">
    <citation type="submission" date="2023-12" db="EMBL/GenBank/DDBJ databases">
        <title>A high-quality genome assembly for Dillenia turbinata (Dilleniales).</title>
        <authorList>
            <person name="Chanderbali A."/>
        </authorList>
    </citation>
    <scope>NUCLEOTIDE SEQUENCE [LARGE SCALE GENOMIC DNA]</scope>
    <source>
        <strain evidence="4">LSX21</strain>
        <tissue evidence="4">Leaf</tissue>
    </source>
</reference>
<comment type="similarity">
    <text evidence="3">Belongs to the GRAS family.</text>
</comment>
<keyword evidence="1" id="KW-0805">Transcription regulation</keyword>
<evidence type="ECO:0000313" key="5">
    <source>
        <dbReference type="Proteomes" id="UP001370490"/>
    </source>
</evidence>
<feature type="region of interest" description="Leucine repeat II (LRII)" evidence="3">
    <location>
        <begin position="257"/>
        <end position="289"/>
    </location>
</feature>
<dbReference type="InterPro" id="IPR005202">
    <property type="entry name" value="TF_GRAS"/>
</dbReference>
<feature type="region of interest" description="SAW" evidence="3">
    <location>
        <begin position="392"/>
        <end position="470"/>
    </location>
</feature>
<sequence length="581" mass="66313">MLDQIQPFQNAANDYIQSEIPKLVEFQAQSRKFKCEKPTTVHDKTTSPSRGRLSTEEILRVTIERFTQHSTQNDDNYSLLMHPYGSSLSGLSFKDMRTMEILHNLFAVAEKIGSKEFEQARKWLKHCDWISSKNERVAFYFVKALREKIARETGKDNEASFEEKRRSEVINASLDLDLATLIFHENVPITQVPLFVGVQTMIETVASSTRIHVIDLANRCGSQWTVLVQALADRKDCLIRHLKITAIGETKEQKLEEVGKRLSSFAESVNLPFSFQGIYVSEMGEPKEEVYNIKADEAVIVHFPFILKSMISKPKCLKSLMKVLIKLNPCLIVVSEVDANLNSCSFVVCFAEALLYYSAFFDCIEASMKVESSARMELKTIYFGEGMRNIVANEGEERINRSIKLKVWRAFFARFGLKEIELSNSSINLANMLLSNFGNSFKKMKGEKCIEESSKNHRGNQRLSPVEVARVAGARFIHYSSQRNVGLFLHMHPFDHTLTSLSEEETRDVELLYILFTAVEKINDKEFGQAAKWLDRCDWISSKLVDPVQHVAFHFAEALREKLALETGKKSAKGLEEKRKS</sequence>
<dbReference type="EMBL" id="JBAMMX010000017">
    <property type="protein sequence ID" value="KAK6924033.1"/>
    <property type="molecule type" value="Genomic_DNA"/>
</dbReference>
<evidence type="ECO:0000313" key="4">
    <source>
        <dbReference type="EMBL" id="KAK6924033.1"/>
    </source>
</evidence>
<comment type="caution">
    <text evidence="4">The sequence shown here is derived from an EMBL/GenBank/DDBJ whole genome shotgun (WGS) entry which is preliminary data.</text>
</comment>
<name>A0AAN8Z845_9MAGN</name>
<evidence type="ECO:0000256" key="2">
    <source>
        <dbReference type="ARBA" id="ARBA00023163"/>
    </source>
</evidence>
<comment type="caution">
    <text evidence="3">Lacks conserved residue(s) required for the propagation of feature annotation.</text>
</comment>
<keyword evidence="5" id="KW-1185">Reference proteome</keyword>
<feature type="short sequence motif" description="VHIID" evidence="3">
    <location>
        <begin position="211"/>
        <end position="215"/>
    </location>
</feature>